<keyword evidence="1" id="KW-0472">Membrane</keyword>
<dbReference type="PANTHER" id="PTHR34960:SF1">
    <property type="entry name" value="EMB|CAB68146.1-RELATED"/>
    <property type="match status" value="1"/>
</dbReference>
<dbReference type="Gramene" id="Pp3c23_16170V3.1">
    <property type="protein sequence ID" value="PAC:32949688.CDS.1"/>
    <property type="gene ID" value="Pp3c23_16170"/>
</dbReference>
<dbReference type="AlphaFoldDB" id="A0A2K1IJL1"/>
<dbReference type="EnsemblPlants" id="Pp3c23_16170V3.1">
    <property type="protein sequence ID" value="PAC:32949688.CDS.1"/>
    <property type="gene ID" value="Pp3c23_16170"/>
</dbReference>
<dbReference type="PaxDb" id="3218-PP1S156_176V6.1"/>
<dbReference type="EMBL" id="ABEU02000023">
    <property type="protein sequence ID" value="PNR29466.1"/>
    <property type="molecule type" value="Genomic_DNA"/>
</dbReference>
<evidence type="ECO:0000313" key="5">
    <source>
        <dbReference type="Proteomes" id="UP000006727"/>
    </source>
</evidence>
<evidence type="ECO:0000313" key="4">
    <source>
        <dbReference type="EnsemblPlants" id="PAC:32949688.CDS.1"/>
    </source>
</evidence>
<protein>
    <recommendedName>
        <fullName evidence="2">DUF7780 domain-containing protein</fullName>
    </recommendedName>
</protein>
<evidence type="ECO:0000259" key="2">
    <source>
        <dbReference type="Pfam" id="PF25002"/>
    </source>
</evidence>
<accession>A0A2K1IJL1</accession>
<sequence>MPMPIIDCGDVFPESTKCPSGRCKISACVHRKAKSTLSLCAGIVLCTVVLFILITELDPSKVSEDPRLLVTFPYRLEDHSHLVMPSDAVTEKLPEKNIEREEAALEGLGVVFRRGTGRMPELVVAHLSEMTVAEDLRLFLRGLHRSGMLARADLVLLFPWRPLPRNFAEIIYEEERYFQKLLDQSLQAEAGEPTEGFRNSKLSIFNSASYTLLLSVTPSRKGPQDSLWGSASAGNVSASAGTKDDGVHFGAIVGFDMQELDAGDALSGFLNSPLAGLRRWVCYQILLGMVRQHYRHALLTEVTGVFILEDIFAPLKKKVTSLHLYYTGKRWADADSSSTLPSNILTPSSEELNATGLMENVYGQRYWNSMDEEDKRRKVISTGVIMGGIRSVRSVTTAMATEIVRVALLRKSREPFNPEAILSFLVHKSSVLGKKVASHLQLHESGMSSVNLLPGPSRGPHFNDFFRRVDTRFAVLQGFKNKGVAESRRTNILQSLRRDLCRSVNDPYIYTDCHSSRYPVEMDLS</sequence>
<evidence type="ECO:0000256" key="1">
    <source>
        <dbReference type="SAM" id="Phobius"/>
    </source>
</evidence>
<feature type="domain" description="DUF7780" evidence="2">
    <location>
        <begin position="103"/>
        <end position="326"/>
    </location>
</feature>
<name>A0A2K1IJL1_PHYPA</name>
<reference evidence="3 5" key="1">
    <citation type="journal article" date="2008" name="Science">
        <title>The Physcomitrella genome reveals evolutionary insights into the conquest of land by plants.</title>
        <authorList>
            <person name="Rensing S."/>
            <person name="Lang D."/>
            <person name="Zimmer A."/>
            <person name="Terry A."/>
            <person name="Salamov A."/>
            <person name="Shapiro H."/>
            <person name="Nishiyama T."/>
            <person name="Perroud P.-F."/>
            <person name="Lindquist E."/>
            <person name="Kamisugi Y."/>
            <person name="Tanahashi T."/>
            <person name="Sakakibara K."/>
            <person name="Fujita T."/>
            <person name="Oishi K."/>
            <person name="Shin-I T."/>
            <person name="Kuroki Y."/>
            <person name="Toyoda A."/>
            <person name="Suzuki Y."/>
            <person name="Hashimoto A."/>
            <person name="Yamaguchi K."/>
            <person name="Sugano A."/>
            <person name="Kohara Y."/>
            <person name="Fujiyama A."/>
            <person name="Anterola A."/>
            <person name="Aoki S."/>
            <person name="Ashton N."/>
            <person name="Barbazuk W.B."/>
            <person name="Barker E."/>
            <person name="Bennetzen J."/>
            <person name="Bezanilla M."/>
            <person name="Blankenship R."/>
            <person name="Cho S.H."/>
            <person name="Dutcher S."/>
            <person name="Estelle M."/>
            <person name="Fawcett J.A."/>
            <person name="Gundlach H."/>
            <person name="Hanada K."/>
            <person name="Heyl A."/>
            <person name="Hicks K.A."/>
            <person name="Hugh J."/>
            <person name="Lohr M."/>
            <person name="Mayer K."/>
            <person name="Melkozernov A."/>
            <person name="Murata T."/>
            <person name="Nelson D."/>
            <person name="Pils B."/>
            <person name="Prigge M."/>
            <person name="Reiss B."/>
            <person name="Renner T."/>
            <person name="Rombauts S."/>
            <person name="Rushton P."/>
            <person name="Sanderfoot A."/>
            <person name="Schween G."/>
            <person name="Shiu S.-H."/>
            <person name="Stueber K."/>
            <person name="Theodoulou F.L."/>
            <person name="Tu H."/>
            <person name="Van de Peer Y."/>
            <person name="Verrier P.J."/>
            <person name="Waters E."/>
            <person name="Wood A."/>
            <person name="Yang L."/>
            <person name="Cove D."/>
            <person name="Cuming A."/>
            <person name="Hasebe M."/>
            <person name="Lucas S."/>
            <person name="Mishler D.B."/>
            <person name="Reski R."/>
            <person name="Grigoriev I."/>
            <person name="Quatrano R.S."/>
            <person name="Boore J.L."/>
        </authorList>
    </citation>
    <scope>NUCLEOTIDE SEQUENCE [LARGE SCALE GENOMIC DNA]</scope>
    <source>
        <strain evidence="4 5">cv. Gransden 2004</strain>
    </source>
</reference>
<dbReference type="InterPro" id="IPR056682">
    <property type="entry name" value="DUF7780"/>
</dbReference>
<keyword evidence="5" id="KW-1185">Reference proteome</keyword>
<feature type="transmembrane region" description="Helical" evidence="1">
    <location>
        <begin position="36"/>
        <end position="54"/>
    </location>
</feature>
<gene>
    <name evidence="4" type="primary">LOC112275724</name>
    <name evidence="3" type="ORF">PHYPA_028159</name>
</gene>
<reference evidence="4" key="3">
    <citation type="submission" date="2020-12" db="UniProtKB">
        <authorList>
            <consortium name="EnsemblPlants"/>
        </authorList>
    </citation>
    <scope>IDENTIFICATION</scope>
</reference>
<reference evidence="3 5" key="2">
    <citation type="journal article" date="2018" name="Plant J.">
        <title>The Physcomitrella patens chromosome-scale assembly reveals moss genome structure and evolution.</title>
        <authorList>
            <person name="Lang D."/>
            <person name="Ullrich K.K."/>
            <person name="Murat F."/>
            <person name="Fuchs J."/>
            <person name="Jenkins J."/>
            <person name="Haas F.B."/>
            <person name="Piednoel M."/>
            <person name="Gundlach H."/>
            <person name="Van Bel M."/>
            <person name="Meyberg R."/>
            <person name="Vives C."/>
            <person name="Morata J."/>
            <person name="Symeonidi A."/>
            <person name="Hiss M."/>
            <person name="Muchero W."/>
            <person name="Kamisugi Y."/>
            <person name="Saleh O."/>
            <person name="Blanc G."/>
            <person name="Decker E.L."/>
            <person name="van Gessel N."/>
            <person name="Grimwood J."/>
            <person name="Hayes R.D."/>
            <person name="Graham S.W."/>
            <person name="Gunter L.E."/>
            <person name="McDaniel S.F."/>
            <person name="Hoernstein S.N.W."/>
            <person name="Larsson A."/>
            <person name="Li F.W."/>
            <person name="Perroud P.F."/>
            <person name="Phillips J."/>
            <person name="Ranjan P."/>
            <person name="Rokshar D.S."/>
            <person name="Rothfels C.J."/>
            <person name="Schneider L."/>
            <person name="Shu S."/>
            <person name="Stevenson D.W."/>
            <person name="Thummler F."/>
            <person name="Tillich M."/>
            <person name="Villarreal Aguilar J.C."/>
            <person name="Widiez T."/>
            <person name="Wong G.K."/>
            <person name="Wymore A."/>
            <person name="Zhang Y."/>
            <person name="Zimmer A.D."/>
            <person name="Quatrano R.S."/>
            <person name="Mayer K.F.X."/>
            <person name="Goodstein D."/>
            <person name="Casacuberta J.M."/>
            <person name="Vandepoele K."/>
            <person name="Reski R."/>
            <person name="Cuming A.C."/>
            <person name="Tuskan G.A."/>
            <person name="Maumus F."/>
            <person name="Salse J."/>
            <person name="Schmutz J."/>
            <person name="Rensing S.A."/>
        </authorList>
    </citation>
    <scope>NUCLEOTIDE SEQUENCE [LARGE SCALE GENOMIC DNA]</scope>
    <source>
        <strain evidence="4 5">cv. Gransden 2004</strain>
    </source>
</reference>
<proteinExistence type="predicted"/>
<dbReference type="Proteomes" id="UP000006727">
    <property type="component" value="Chromosome 23"/>
</dbReference>
<keyword evidence="1" id="KW-1133">Transmembrane helix</keyword>
<organism evidence="3">
    <name type="scientific">Physcomitrium patens</name>
    <name type="common">Spreading-leaved earth moss</name>
    <name type="synonym">Physcomitrella patens</name>
    <dbReference type="NCBI Taxonomy" id="3218"/>
    <lineage>
        <taxon>Eukaryota</taxon>
        <taxon>Viridiplantae</taxon>
        <taxon>Streptophyta</taxon>
        <taxon>Embryophyta</taxon>
        <taxon>Bryophyta</taxon>
        <taxon>Bryophytina</taxon>
        <taxon>Bryopsida</taxon>
        <taxon>Funariidae</taxon>
        <taxon>Funariales</taxon>
        <taxon>Funariaceae</taxon>
        <taxon>Physcomitrium</taxon>
    </lineage>
</organism>
<feature type="domain" description="DUF7780" evidence="2">
    <location>
        <begin position="372"/>
        <end position="432"/>
    </location>
</feature>
<dbReference type="PANTHER" id="PTHR34960">
    <property type="entry name" value="EMB|CAB68146.1-RELATED"/>
    <property type="match status" value="1"/>
</dbReference>
<keyword evidence="1" id="KW-0812">Transmembrane</keyword>
<evidence type="ECO:0000313" key="3">
    <source>
        <dbReference type="EMBL" id="PNR29466.1"/>
    </source>
</evidence>
<dbReference type="Pfam" id="PF25002">
    <property type="entry name" value="DUF7780"/>
    <property type="match status" value="2"/>
</dbReference>